<dbReference type="SUPFAM" id="SSF51261">
    <property type="entry name" value="Duplicated hybrid motif"/>
    <property type="match status" value="1"/>
</dbReference>
<evidence type="ECO:0000256" key="2">
    <source>
        <dbReference type="SAM" id="MobiDB-lite"/>
    </source>
</evidence>
<feature type="transmembrane region" description="Helical" evidence="3">
    <location>
        <begin position="30"/>
        <end position="52"/>
    </location>
</feature>
<keyword evidence="3" id="KW-0812">Transmembrane</keyword>
<dbReference type="Pfam" id="PF01551">
    <property type="entry name" value="Peptidase_M23"/>
    <property type="match status" value="1"/>
</dbReference>
<evidence type="ECO:0000313" key="5">
    <source>
        <dbReference type="EMBL" id="KIL39472.1"/>
    </source>
</evidence>
<reference evidence="5 6" key="1">
    <citation type="submission" date="2014-12" db="EMBL/GenBank/DDBJ databases">
        <title>Draft genome sequence of Paenibacillus kamchatkensis strain B-2647.</title>
        <authorList>
            <person name="Karlyshev A.V."/>
            <person name="Kudryashova E.B."/>
        </authorList>
    </citation>
    <scope>NUCLEOTIDE SEQUENCE [LARGE SCALE GENOMIC DNA]</scope>
    <source>
        <strain evidence="5 6">VKM B-2647</strain>
    </source>
</reference>
<protein>
    <recommendedName>
        <fullName evidence="4">M23ase beta-sheet core domain-containing protein</fullName>
    </recommendedName>
</protein>
<comment type="caution">
    <text evidence="5">The sequence shown here is derived from an EMBL/GenBank/DDBJ whole genome shotgun (WGS) entry which is preliminary data.</text>
</comment>
<dbReference type="Gene3D" id="2.70.70.10">
    <property type="entry name" value="Glucose Permease (Domain IIA)"/>
    <property type="match status" value="1"/>
</dbReference>
<keyword evidence="6" id="KW-1185">Reference proteome</keyword>
<feature type="compositionally biased region" description="Low complexity" evidence="2">
    <location>
        <begin position="125"/>
        <end position="141"/>
    </location>
</feature>
<evidence type="ECO:0000259" key="4">
    <source>
        <dbReference type="Pfam" id="PF01551"/>
    </source>
</evidence>
<dbReference type="InterPro" id="IPR016047">
    <property type="entry name" value="M23ase_b-sheet_dom"/>
</dbReference>
<dbReference type="InterPro" id="IPR050570">
    <property type="entry name" value="Cell_wall_metabolism_enzyme"/>
</dbReference>
<gene>
    <name evidence="5" type="ORF">SD70_19865</name>
</gene>
<keyword evidence="3" id="KW-1133">Transmembrane helix</keyword>
<evidence type="ECO:0000256" key="1">
    <source>
        <dbReference type="SAM" id="Coils"/>
    </source>
</evidence>
<feature type="coiled-coil region" evidence="1">
    <location>
        <begin position="78"/>
        <end position="105"/>
    </location>
</feature>
<evidence type="ECO:0000313" key="6">
    <source>
        <dbReference type="Proteomes" id="UP000031967"/>
    </source>
</evidence>
<feature type="domain" description="M23ase beta-sheet core" evidence="4">
    <location>
        <begin position="226"/>
        <end position="320"/>
    </location>
</feature>
<keyword evidence="1" id="KW-0175">Coiled coil</keyword>
<keyword evidence="3" id="KW-0472">Membrane</keyword>
<dbReference type="EMBL" id="JXAK01000037">
    <property type="protein sequence ID" value="KIL39472.1"/>
    <property type="molecule type" value="Genomic_DNA"/>
</dbReference>
<dbReference type="InterPro" id="IPR011055">
    <property type="entry name" value="Dup_hybrid_motif"/>
</dbReference>
<sequence>MKFKWKRRTYTLLIVPDAAQSVARVRLSNIVVFGALAALAIFVIASLAVYALHLRSIVITQQLRTELTGSSQHYAMTLSDKEQTINQLQNEIIKLSQQTKDMKTRVDEMTKLENDLKSISGKGGAASASGSGSGQAAASGEGSQGGAFVPVSNSQIDELSASTSDTLAQLSQQLTELQSSMSETKQKVLEQQHLLRITPTLYPTMTRTVTSPFGYRIDPINGMPSFHSGIDFGAAAGDDVFATADGTVVSVGKDASHGNNIVISHGQGLKTWYMHLSKSLVSEGDNVTKGQRIGLVGNTGRSTGAHLHYELIQNGKSIDPKPYLQSMKE</sequence>
<accession>A0ABR5AF05</accession>
<feature type="region of interest" description="Disordered" evidence="2">
    <location>
        <begin position="119"/>
        <end position="150"/>
    </location>
</feature>
<organism evidence="5 6">
    <name type="scientific">Gordoniibacillus kamchatkensis</name>
    <dbReference type="NCBI Taxonomy" id="1590651"/>
    <lineage>
        <taxon>Bacteria</taxon>
        <taxon>Bacillati</taxon>
        <taxon>Bacillota</taxon>
        <taxon>Bacilli</taxon>
        <taxon>Bacillales</taxon>
        <taxon>Paenibacillaceae</taxon>
        <taxon>Gordoniibacillus</taxon>
    </lineage>
</organism>
<dbReference type="Proteomes" id="UP000031967">
    <property type="component" value="Unassembled WGS sequence"/>
</dbReference>
<dbReference type="CDD" id="cd12797">
    <property type="entry name" value="M23_peptidase"/>
    <property type="match status" value="1"/>
</dbReference>
<name>A0ABR5AF05_9BACL</name>
<proteinExistence type="predicted"/>
<dbReference type="PANTHER" id="PTHR21666:SF270">
    <property type="entry name" value="MUREIN HYDROLASE ACTIVATOR ENVC"/>
    <property type="match status" value="1"/>
</dbReference>
<evidence type="ECO:0000256" key="3">
    <source>
        <dbReference type="SAM" id="Phobius"/>
    </source>
</evidence>
<dbReference type="PANTHER" id="PTHR21666">
    <property type="entry name" value="PEPTIDASE-RELATED"/>
    <property type="match status" value="1"/>
</dbReference>